<keyword evidence="9 12" id="KW-1133">Transmembrane helix</keyword>
<keyword evidence="5 12" id="KW-0349">Heme</keyword>
<dbReference type="PIRSF" id="PIRSF006446">
    <property type="entry name" value="Cyt_quinol_oxidase_1"/>
    <property type="match status" value="1"/>
</dbReference>
<dbReference type="Proteomes" id="UP000635278">
    <property type="component" value="Unassembled WGS sequence"/>
</dbReference>
<evidence type="ECO:0000256" key="10">
    <source>
        <dbReference type="ARBA" id="ARBA00023004"/>
    </source>
</evidence>
<evidence type="ECO:0000256" key="5">
    <source>
        <dbReference type="ARBA" id="ARBA00022617"/>
    </source>
</evidence>
<dbReference type="InterPro" id="IPR002585">
    <property type="entry name" value="Cyt-d_ubiquinol_oxidase_su_1"/>
</dbReference>
<organism evidence="13 14">
    <name type="scientific">Acetobacter musti</name>
    <dbReference type="NCBI Taxonomy" id="864732"/>
    <lineage>
        <taxon>Bacteria</taxon>
        <taxon>Pseudomonadati</taxon>
        <taxon>Pseudomonadota</taxon>
        <taxon>Alphaproteobacteria</taxon>
        <taxon>Acetobacterales</taxon>
        <taxon>Acetobacteraceae</taxon>
        <taxon>Acetobacter</taxon>
    </lineage>
</organism>
<comment type="similarity">
    <text evidence="2 12">Belongs to the cytochrome ubiquinol oxidase subunit 1 family.</text>
</comment>
<feature type="transmembrane region" description="Helical" evidence="12">
    <location>
        <begin position="58"/>
        <end position="78"/>
    </location>
</feature>
<evidence type="ECO:0000256" key="11">
    <source>
        <dbReference type="ARBA" id="ARBA00023136"/>
    </source>
</evidence>
<keyword evidence="8 12" id="KW-0249">Electron transport</keyword>
<comment type="subcellular location">
    <subcellularLocation>
        <location evidence="12">Cell inner membrane</location>
    </subcellularLocation>
    <subcellularLocation>
        <location evidence="1">Cell membrane</location>
        <topology evidence="1">Multi-pass membrane protein</topology>
    </subcellularLocation>
</comment>
<feature type="transmembrane region" description="Helical" evidence="12">
    <location>
        <begin position="328"/>
        <end position="352"/>
    </location>
</feature>
<evidence type="ECO:0000256" key="12">
    <source>
        <dbReference type="PIRNR" id="PIRNR006446"/>
    </source>
</evidence>
<keyword evidence="10 12" id="KW-0408">Iron</keyword>
<keyword evidence="3 12" id="KW-0813">Transport</keyword>
<protein>
    <submittedName>
        <fullName evidence="13">Cytochrome ubiquinol oxidase subunit I</fullName>
    </submittedName>
</protein>
<feature type="transmembrane region" description="Helical" evidence="12">
    <location>
        <begin position="20"/>
        <end position="46"/>
    </location>
</feature>
<dbReference type="EMBL" id="WOTB01000032">
    <property type="protein sequence ID" value="NHN86328.1"/>
    <property type="molecule type" value="Genomic_DNA"/>
</dbReference>
<evidence type="ECO:0000256" key="9">
    <source>
        <dbReference type="ARBA" id="ARBA00022989"/>
    </source>
</evidence>
<feature type="transmembrane region" description="Helical" evidence="12">
    <location>
        <begin position="128"/>
        <end position="150"/>
    </location>
</feature>
<sequence>MQNAHDIAFLLARFQFAFTVGVHIIFPAFSIGLAAYLAVPEALWLATGRQVFLDLYRYWIRAFSIVFGMGVVSGLIMACEFGTNWSVFSQKAGPITSVLLSCEVMTAFFMEAGFLGVMLFGMNKVGRGLHFTATCCVSVGTLISMTWILASNSWIQTPRGYRIDPASGQFLPDDWLAIIFNPSFPFRLVHMGLAAFLSVAFAVGATGAWHLLKARRQGRISSEPVRVMFSMAMWMAAIVAPLQILTGDTHGLNTLKYQPAKLAAMEGDRNSEGHAPELLFGIPNMKTEHTDYAIGVPLPGSLILTHSLDGKVPGMKDFPRDQRPPSQVIFFSFRIVVALGVLMMLVGLWSLWHRRNSTLFTSPAFHGVALSMAPAGFLTLLCGWVTTEVGRQPWTVYGLLRTSQSVSPVVLSSMVVSMTVFVVVYVVVFGSGLGILVRMLGREPEEGECDADPSHASDILATRAHLAVVNASAAKRA</sequence>
<keyword evidence="7 12" id="KW-0479">Metal-binding</keyword>
<feature type="transmembrane region" description="Helical" evidence="12">
    <location>
        <begin position="406"/>
        <end position="437"/>
    </location>
</feature>
<evidence type="ECO:0000256" key="6">
    <source>
        <dbReference type="ARBA" id="ARBA00022692"/>
    </source>
</evidence>
<gene>
    <name evidence="13" type="ORF">GOB93_17035</name>
</gene>
<evidence type="ECO:0000313" key="13">
    <source>
        <dbReference type="EMBL" id="NHN86328.1"/>
    </source>
</evidence>
<evidence type="ECO:0000256" key="3">
    <source>
        <dbReference type="ARBA" id="ARBA00022448"/>
    </source>
</evidence>
<evidence type="ECO:0000313" key="14">
    <source>
        <dbReference type="Proteomes" id="UP000635278"/>
    </source>
</evidence>
<dbReference type="Pfam" id="PF01654">
    <property type="entry name" value="Cyt_bd_oxida_I"/>
    <property type="match status" value="1"/>
</dbReference>
<feature type="transmembrane region" description="Helical" evidence="12">
    <location>
        <begin position="98"/>
        <end position="121"/>
    </location>
</feature>
<evidence type="ECO:0000256" key="7">
    <source>
        <dbReference type="ARBA" id="ARBA00022723"/>
    </source>
</evidence>
<evidence type="ECO:0000256" key="2">
    <source>
        <dbReference type="ARBA" id="ARBA00009819"/>
    </source>
</evidence>
<evidence type="ECO:0000256" key="4">
    <source>
        <dbReference type="ARBA" id="ARBA00022475"/>
    </source>
</evidence>
<evidence type="ECO:0000256" key="8">
    <source>
        <dbReference type="ARBA" id="ARBA00022982"/>
    </source>
</evidence>
<evidence type="ECO:0000256" key="1">
    <source>
        <dbReference type="ARBA" id="ARBA00004651"/>
    </source>
</evidence>
<proteinExistence type="inferred from homology"/>
<dbReference type="PANTHER" id="PTHR30365">
    <property type="entry name" value="CYTOCHROME D UBIQUINOL OXIDASE"/>
    <property type="match status" value="1"/>
</dbReference>
<feature type="transmembrane region" description="Helical" evidence="12">
    <location>
        <begin position="224"/>
        <end position="245"/>
    </location>
</feature>
<dbReference type="PANTHER" id="PTHR30365:SF14">
    <property type="entry name" value="CYTOCHROME BD MENAQUINOL OXIDASE SUBUNIT I-RELATED"/>
    <property type="match status" value="1"/>
</dbReference>
<dbReference type="RefSeq" id="WP_173584706.1">
    <property type="nucleotide sequence ID" value="NZ_WOTB01000032.1"/>
</dbReference>
<comment type="caution">
    <text evidence="13">The sequence shown here is derived from an EMBL/GenBank/DDBJ whole genome shotgun (WGS) entry which is preliminary data.</text>
</comment>
<accession>A0ABX0JWF7</accession>
<reference evidence="13 14" key="1">
    <citation type="journal article" date="2020" name="Int. J. Syst. Evol. Microbiol.">
        <title>Novel acetic acid bacteria from cider fermentations: Acetobacter conturbans sp. nov. and Acetobacter fallax sp. nov.</title>
        <authorList>
            <person name="Sombolestani A.S."/>
            <person name="Cleenwerck I."/>
            <person name="Cnockaert M."/>
            <person name="Borremans W."/>
            <person name="Wieme A.D."/>
            <person name="De Vuyst L."/>
            <person name="Vandamme P."/>
        </authorList>
    </citation>
    <scope>NUCLEOTIDE SEQUENCE [LARGE SCALE GENOMIC DNA]</scope>
    <source>
        <strain evidence="13 14">LMG 30640</strain>
    </source>
</reference>
<keyword evidence="6 12" id="KW-0812">Transmembrane</keyword>
<keyword evidence="11 12" id="KW-0472">Membrane</keyword>
<keyword evidence="4 12" id="KW-1003">Cell membrane</keyword>
<feature type="transmembrane region" description="Helical" evidence="12">
    <location>
        <begin position="188"/>
        <end position="212"/>
    </location>
</feature>
<keyword evidence="14" id="KW-1185">Reference proteome</keyword>
<feature type="transmembrane region" description="Helical" evidence="12">
    <location>
        <begin position="364"/>
        <end position="386"/>
    </location>
</feature>
<name>A0ABX0JWF7_9PROT</name>